<evidence type="ECO:0000259" key="8">
    <source>
        <dbReference type="PROSITE" id="PS50071"/>
    </source>
</evidence>
<dbReference type="GO" id="GO:0000977">
    <property type="term" value="F:RNA polymerase II transcription regulatory region sequence-specific DNA binding"/>
    <property type="evidence" value="ECO:0007669"/>
    <property type="project" value="TreeGrafter"/>
</dbReference>
<dbReference type="SUPFAM" id="SSF46689">
    <property type="entry name" value="Homeodomain-like"/>
    <property type="match status" value="1"/>
</dbReference>
<dbReference type="PANTHER" id="PTHR24208">
    <property type="entry name" value="LIM/HOMEOBOX PROTEIN LHX"/>
    <property type="match status" value="1"/>
</dbReference>
<proteinExistence type="predicted"/>
<evidence type="ECO:0000256" key="2">
    <source>
        <dbReference type="ARBA" id="ARBA00023125"/>
    </source>
</evidence>
<dbReference type="EMBL" id="LGSR01000020">
    <property type="protein sequence ID" value="KOS19106.1"/>
    <property type="molecule type" value="Genomic_DNA"/>
</dbReference>
<gene>
    <name evidence="9" type="ORF">ESCO_000501</name>
</gene>
<dbReference type="InterPro" id="IPR009057">
    <property type="entry name" value="Homeodomain-like_sf"/>
</dbReference>
<protein>
    <submittedName>
        <fullName evidence="9">Homeobox-leucine zipper protein HDG11</fullName>
    </submittedName>
</protein>
<feature type="compositionally biased region" description="Polar residues" evidence="7">
    <location>
        <begin position="398"/>
        <end position="411"/>
    </location>
</feature>
<feature type="region of interest" description="Disordered" evidence="7">
    <location>
        <begin position="485"/>
        <end position="507"/>
    </location>
</feature>
<dbReference type="CDD" id="cd00086">
    <property type="entry name" value="homeodomain"/>
    <property type="match status" value="1"/>
</dbReference>
<feature type="compositionally biased region" description="Polar residues" evidence="7">
    <location>
        <begin position="232"/>
        <end position="248"/>
    </location>
</feature>
<dbReference type="Gene3D" id="1.10.10.60">
    <property type="entry name" value="Homeodomain-like"/>
    <property type="match status" value="1"/>
</dbReference>
<feature type="region of interest" description="Disordered" evidence="7">
    <location>
        <begin position="315"/>
        <end position="426"/>
    </location>
</feature>
<dbReference type="OrthoDB" id="6159439at2759"/>
<evidence type="ECO:0000256" key="4">
    <source>
        <dbReference type="ARBA" id="ARBA00023242"/>
    </source>
</evidence>
<evidence type="ECO:0000256" key="3">
    <source>
        <dbReference type="ARBA" id="ARBA00023155"/>
    </source>
</evidence>
<reference evidence="9 10" key="1">
    <citation type="submission" date="2015-07" db="EMBL/GenBank/DDBJ databases">
        <title>The genome of the fungus Escovopsis weberi, a specialized disease agent of ant agriculture.</title>
        <authorList>
            <person name="de Man T.J."/>
            <person name="Stajich J.E."/>
            <person name="Kubicek C.P."/>
            <person name="Chenthamara K."/>
            <person name="Atanasova L."/>
            <person name="Druzhinina I.S."/>
            <person name="Birnbaum S."/>
            <person name="Barribeau S.M."/>
            <person name="Teiling C."/>
            <person name="Suen G."/>
            <person name="Currie C."/>
            <person name="Gerardo N.M."/>
        </authorList>
    </citation>
    <scope>NUCLEOTIDE SEQUENCE [LARGE SCALE GENOMIC DNA]</scope>
</reference>
<dbReference type="SMART" id="SM00389">
    <property type="entry name" value="HOX"/>
    <property type="match status" value="1"/>
</dbReference>
<dbReference type="STRING" id="150374.A0A0M8MTJ2"/>
<dbReference type="Proteomes" id="UP000053831">
    <property type="component" value="Unassembled WGS sequence"/>
</dbReference>
<evidence type="ECO:0000313" key="9">
    <source>
        <dbReference type="EMBL" id="KOS19106.1"/>
    </source>
</evidence>
<feature type="domain" description="Homeobox" evidence="8">
    <location>
        <begin position="73"/>
        <end position="134"/>
    </location>
</feature>
<dbReference type="PROSITE" id="PS50071">
    <property type="entry name" value="HOMEOBOX_2"/>
    <property type="match status" value="1"/>
</dbReference>
<keyword evidence="10" id="KW-1185">Reference proteome</keyword>
<evidence type="ECO:0000256" key="5">
    <source>
        <dbReference type="PROSITE-ProRule" id="PRU00108"/>
    </source>
</evidence>
<feature type="compositionally biased region" description="Low complexity" evidence="7">
    <location>
        <begin position="1"/>
        <end position="29"/>
    </location>
</feature>
<name>A0A0M8MTJ2_ESCWE</name>
<dbReference type="Pfam" id="PF00046">
    <property type="entry name" value="Homeodomain"/>
    <property type="match status" value="1"/>
</dbReference>
<dbReference type="GO" id="GO:0005634">
    <property type="term" value="C:nucleus"/>
    <property type="evidence" value="ECO:0007669"/>
    <property type="project" value="UniProtKB-SubCell"/>
</dbReference>
<sequence>MGPGDAAEASAASAQPNSISSLIQSSSSSRGYSTDDHNHVSCSKENVDVDEEDVIEGEAEASQPLTTAERVAARRKMKRFRLTHQQTRFLSSEFAKQPHPDAAHRERLSREIPGLSPRQVQVWFQNRRAKIKRHNAEDRERMIKMRAVPDDFDNVQALHSPYGAMNMPMAPSVDFTSPSYANSMMRPLMVDVRRQDGNDQISPTGISPSYSHIGYNPPTSMNSSGVISALSPASNDRYTHSSHSTSALGGSHGPLDSALQANRAAMRPIQSFSSIRDVMSRPRSESLQSPLRPGISWKTESMDYYVYGGLNSSSQTMTDRPSLYSPFPSTSQNGPRLRAASASSISMGMDHQYRDIGGSGLHSPGQGGHGRPTGASSHYSGSSAYTTSYTPTSASAPLDTSQSRPSSTPSNVRDYPDTPLHVGSAPANEFPQIMHAGMSAQDNPRSEVRDLYHNGSSLEYGHTHDRSDHYSSDLAAHSFKRERSYTLSGAQTASVGDTRAQPQGSTA</sequence>
<feature type="region of interest" description="Disordered" evidence="7">
    <location>
        <begin position="232"/>
        <end position="253"/>
    </location>
</feature>
<organism evidence="9 10">
    <name type="scientific">Escovopsis weberi</name>
    <dbReference type="NCBI Taxonomy" id="150374"/>
    <lineage>
        <taxon>Eukaryota</taxon>
        <taxon>Fungi</taxon>
        <taxon>Dikarya</taxon>
        <taxon>Ascomycota</taxon>
        <taxon>Pezizomycotina</taxon>
        <taxon>Sordariomycetes</taxon>
        <taxon>Hypocreomycetidae</taxon>
        <taxon>Hypocreales</taxon>
        <taxon>Hypocreaceae</taxon>
        <taxon>Escovopsis</taxon>
    </lineage>
</organism>
<evidence type="ECO:0000256" key="6">
    <source>
        <dbReference type="RuleBase" id="RU000682"/>
    </source>
</evidence>
<dbReference type="PANTHER" id="PTHR24208:SF166">
    <property type="entry name" value="LIM HOMEOBOX TRANSCRIPTION FACTOR 1 ALPHA, ISOFORM B"/>
    <property type="match status" value="1"/>
</dbReference>
<keyword evidence="4 5" id="KW-0539">Nucleus</keyword>
<evidence type="ECO:0000256" key="1">
    <source>
        <dbReference type="ARBA" id="ARBA00004123"/>
    </source>
</evidence>
<keyword evidence="3 5" id="KW-0371">Homeobox</keyword>
<feature type="compositionally biased region" description="Gly residues" evidence="7">
    <location>
        <begin position="357"/>
        <end position="371"/>
    </location>
</feature>
<dbReference type="AlphaFoldDB" id="A0A0M8MTJ2"/>
<feature type="compositionally biased region" description="Acidic residues" evidence="7">
    <location>
        <begin position="48"/>
        <end position="59"/>
    </location>
</feature>
<keyword evidence="2 5" id="KW-0238">DNA-binding</keyword>
<comment type="caution">
    <text evidence="9">The sequence shown here is derived from an EMBL/GenBank/DDBJ whole genome shotgun (WGS) entry which is preliminary data.</text>
</comment>
<dbReference type="GO" id="GO:0000981">
    <property type="term" value="F:DNA-binding transcription factor activity, RNA polymerase II-specific"/>
    <property type="evidence" value="ECO:0007669"/>
    <property type="project" value="TreeGrafter"/>
</dbReference>
<accession>A0A0M8MTJ2</accession>
<evidence type="ECO:0000313" key="10">
    <source>
        <dbReference type="Proteomes" id="UP000053831"/>
    </source>
</evidence>
<dbReference type="InterPro" id="IPR001356">
    <property type="entry name" value="HD"/>
</dbReference>
<evidence type="ECO:0000256" key="7">
    <source>
        <dbReference type="SAM" id="MobiDB-lite"/>
    </source>
</evidence>
<feature type="DNA-binding region" description="Homeobox" evidence="5">
    <location>
        <begin position="75"/>
        <end position="135"/>
    </location>
</feature>
<feature type="region of interest" description="Disordered" evidence="7">
    <location>
        <begin position="1"/>
        <end position="68"/>
    </location>
</feature>
<comment type="subcellular location">
    <subcellularLocation>
        <location evidence="1 5 6">Nucleus</location>
    </subcellularLocation>
</comment>
<feature type="compositionally biased region" description="Low complexity" evidence="7">
    <location>
        <begin position="372"/>
        <end position="397"/>
    </location>
</feature>
<dbReference type="InterPro" id="IPR050453">
    <property type="entry name" value="LIM_Homeobox_TF"/>
</dbReference>